<comment type="caution">
    <text evidence="1">The sequence shown here is derived from an EMBL/GenBank/DDBJ whole genome shotgun (WGS) entry which is preliminary data.</text>
</comment>
<dbReference type="PANTHER" id="PTHR12526:SF630">
    <property type="entry name" value="GLYCOSYLTRANSFERASE"/>
    <property type="match status" value="1"/>
</dbReference>
<proteinExistence type="predicted"/>
<organism evidence="1 2">
    <name type="scientific">Paenibacillus plantiphilus</name>
    <dbReference type="NCBI Taxonomy" id="2905650"/>
    <lineage>
        <taxon>Bacteria</taxon>
        <taxon>Bacillati</taxon>
        <taxon>Bacillota</taxon>
        <taxon>Bacilli</taxon>
        <taxon>Bacillales</taxon>
        <taxon>Paenibacillaceae</taxon>
        <taxon>Paenibacillus</taxon>
    </lineage>
</organism>
<dbReference type="Proteomes" id="UP000838686">
    <property type="component" value="Unassembled WGS sequence"/>
</dbReference>
<evidence type="ECO:0000313" key="2">
    <source>
        <dbReference type="Proteomes" id="UP000838686"/>
    </source>
</evidence>
<protein>
    <recommendedName>
        <fullName evidence="3">Glycosyl transferase family 1</fullName>
    </recommendedName>
</protein>
<dbReference type="PANTHER" id="PTHR12526">
    <property type="entry name" value="GLYCOSYLTRANSFERASE"/>
    <property type="match status" value="1"/>
</dbReference>
<dbReference type="Gene3D" id="3.40.50.2000">
    <property type="entry name" value="Glycogen Phosphorylase B"/>
    <property type="match status" value="1"/>
</dbReference>
<evidence type="ECO:0008006" key="3">
    <source>
        <dbReference type="Google" id="ProtNLM"/>
    </source>
</evidence>
<name>A0ABN8GGU7_9BACL</name>
<dbReference type="SUPFAM" id="SSF53756">
    <property type="entry name" value="UDP-Glycosyltransferase/glycogen phosphorylase"/>
    <property type="match status" value="1"/>
</dbReference>
<keyword evidence="2" id="KW-1185">Reference proteome</keyword>
<dbReference type="RefSeq" id="WP_236342946.1">
    <property type="nucleotide sequence ID" value="NZ_CAKMMF010000013.1"/>
</dbReference>
<reference evidence="1" key="1">
    <citation type="submission" date="2022-01" db="EMBL/GenBank/DDBJ databases">
        <authorList>
            <person name="Criscuolo A."/>
        </authorList>
    </citation>
    <scope>NUCLEOTIDE SEQUENCE</scope>
    <source>
        <strain evidence="1">CIP111893</strain>
    </source>
</reference>
<gene>
    <name evidence="1" type="ORF">PAECIP111893_02632</name>
</gene>
<sequence length="427" mass="47401">MHVVWAHDHTFYFNESGKFYSGGKLPYAVWERYLSVFDRVTVACRGQKTGPSADMQGKTLSSGPNVDFLVLPSLSNPVNKLTKRGYVEQSLIEVIRTADAVIARMPSEIGSEAIRVARQLGKPYSIEMVACAWDGLWNYGNAQGKLYAPFALWKTRRLVKQAPFGIYVTEQFLQQRYPLSASGVQGSCSNVEIPAPAEDVLARRLQRITSTMLETNRMKPFRIGLIGSLNGRTKGIDTALRAIARIAKTSQPFELVILGDGSPEKWHAYAARLGVRELVSFQGVLPSGDAVFQWLDELDLYIQPSYQEGLPRATIEAMSRACPVIASTAGGIPELIEGEWLHRPGHVKGLADLLQQAIGNGAWLAEQAELNFARAKQYTKSKLDQKRMTFWQSFRDFVASDDVHPDARVRAESGTYTKNESKGVEAL</sequence>
<evidence type="ECO:0000313" key="1">
    <source>
        <dbReference type="EMBL" id="CAH1206846.1"/>
    </source>
</evidence>
<dbReference type="Pfam" id="PF13692">
    <property type="entry name" value="Glyco_trans_1_4"/>
    <property type="match status" value="1"/>
</dbReference>
<accession>A0ABN8GGU7</accession>
<dbReference type="EMBL" id="CAKMMF010000013">
    <property type="protein sequence ID" value="CAH1206846.1"/>
    <property type="molecule type" value="Genomic_DNA"/>
</dbReference>
<dbReference type="CDD" id="cd03801">
    <property type="entry name" value="GT4_PimA-like"/>
    <property type="match status" value="1"/>
</dbReference>